<organism evidence="6">
    <name type="scientific">Pseudogemmatithrix spongiicola</name>
    <dbReference type="NCBI Taxonomy" id="3062599"/>
    <lineage>
        <taxon>Bacteria</taxon>
        <taxon>Pseudomonadati</taxon>
        <taxon>Gemmatimonadota</taxon>
        <taxon>Gemmatimonadia</taxon>
        <taxon>Gemmatimonadales</taxon>
        <taxon>Gemmatimonadaceae</taxon>
        <taxon>Pseudogemmatithrix</taxon>
    </lineage>
</organism>
<keyword evidence="1" id="KW-0479">Metal-binding</keyword>
<feature type="domain" description="Right handed beta helix" evidence="5">
    <location>
        <begin position="220"/>
        <end position="382"/>
    </location>
</feature>
<evidence type="ECO:0000313" key="7">
    <source>
        <dbReference type="EMBL" id="WKW16478.1"/>
    </source>
</evidence>
<protein>
    <submittedName>
        <fullName evidence="6">Right-handed parallel beta-helix repeat-containing protein</fullName>
    </submittedName>
</protein>
<dbReference type="Gene3D" id="2.160.20.10">
    <property type="entry name" value="Single-stranded right-handed beta-helix, Pectin lyase-like"/>
    <property type="match status" value="1"/>
</dbReference>
<feature type="domain" description="Blue (type 1) copper" evidence="4">
    <location>
        <begin position="26"/>
        <end position="111"/>
    </location>
</feature>
<dbReference type="InterPro" id="IPR008972">
    <property type="entry name" value="Cupredoxin"/>
</dbReference>
<evidence type="ECO:0000256" key="3">
    <source>
        <dbReference type="SAM" id="Phobius"/>
    </source>
</evidence>
<evidence type="ECO:0000259" key="4">
    <source>
        <dbReference type="Pfam" id="PF00127"/>
    </source>
</evidence>
<name>A0AA49Q627_9BACT</name>
<feature type="transmembrane region" description="Helical" evidence="3">
    <location>
        <begin position="577"/>
        <end position="600"/>
    </location>
</feature>
<evidence type="ECO:0000259" key="5">
    <source>
        <dbReference type="Pfam" id="PF13229"/>
    </source>
</evidence>
<gene>
    <name evidence="6" type="ORF">Strain138_002896</name>
    <name evidence="7" type="ORF">Strain318_002894</name>
</gene>
<dbReference type="InterPro" id="IPR012334">
    <property type="entry name" value="Pectin_lyas_fold"/>
</dbReference>
<sequence length="603" mass="63526">MRRFLAPLVFSAVACSDPVTQGATQVKMLDNAYNAPVVRIPVGAGVAFTNAGRNPHNIVPIDATKWPAIDTSAVAPGSKLAVTLAAAGVYEFYCSYHGTKDGFGMAGAVVVGDAEYTGGKRGQLQAVAQASGTVRRVPEQHASIQAAVDAAVPGDLILIAPGIYREEVTVTTPSLVIRGLDRNTTIVDGEFIRPNGFNVLADGVALENLTARNATLNGFFWTGVTGYRGRFLTAYNNGDYGIYAFDSKDGLFEDSYASGSPDAGFYIGQCFPCRALVRRVISEHNAVGYSGTNAGDELYIVNSIWRNNRGGLVPNTLDTELYPPQRATTIRRNLIHDNSSRSGPGKGLSPLAWGNGIVLGGGRENVVEDNIIFHHAGHGVIVAPLADANFWPAKGNRVADNRITASGRADVSVGGPMSEGNCIAAQRGDVSLAPASLRCTSGRAGGEENDLTPTLALALRIWRLNSVTYPDWKTQPIPPPQPTMPAPESAPAVPAVGEFDRVRADTAGVPMPAAWDSLFAAAQALPLPGPAPRLARVQALLPLSPLRLLAFAVLVLAAALTLRRARRTNAPTARARLALRSLLAVAALWVGLAVTIASLYSGI</sequence>
<dbReference type="Proteomes" id="UP001229955">
    <property type="component" value="Chromosome"/>
</dbReference>
<keyword evidence="8" id="KW-1185">Reference proteome</keyword>
<dbReference type="GO" id="GO:0005507">
    <property type="term" value="F:copper ion binding"/>
    <property type="evidence" value="ECO:0007669"/>
    <property type="project" value="InterPro"/>
</dbReference>
<dbReference type="Gene3D" id="2.60.40.420">
    <property type="entry name" value="Cupredoxins - blue copper proteins"/>
    <property type="match status" value="1"/>
</dbReference>
<evidence type="ECO:0000256" key="1">
    <source>
        <dbReference type="ARBA" id="ARBA00022723"/>
    </source>
</evidence>
<dbReference type="EMBL" id="CP130613">
    <property type="protein sequence ID" value="WKW16478.1"/>
    <property type="molecule type" value="Genomic_DNA"/>
</dbReference>
<keyword evidence="3" id="KW-0812">Transmembrane</keyword>
<accession>A0AA49K332</accession>
<keyword evidence="2" id="KW-0186">Copper</keyword>
<accession>A0AA49Q627</accession>
<dbReference type="InterPro" id="IPR011050">
    <property type="entry name" value="Pectin_lyase_fold/virulence"/>
</dbReference>
<dbReference type="KEGG" id="pspc:Strain318_002894"/>
<evidence type="ECO:0000256" key="2">
    <source>
        <dbReference type="ARBA" id="ARBA00023008"/>
    </source>
</evidence>
<keyword evidence="3" id="KW-1133">Transmembrane helix</keyword>
<dbReference type="AlphaFoldDB" id="A0AA49Q627"/>
<dbReference type="EMBL" id="CP130612">
    <property type="protein sequence ID" value="WKW13572.1"/>
    <property type="molecule type" value="Genomic_DNA"/>
</dbReference>
<dbReference type="RefSeq" id="WP_367886410.1">
    <property type="nucleotide sequence ID" value="NZ_CP130612.1"/>
</dbReference>
<evidence type="ECO:0000313" key="8">
    <source>
        <dbReference type="Proteomes" id="UP001229955"/>
    </source>
</evidence>
<dbReference type="PROSITE" id="PS51257">
    <property type="entry name" value="PROKAR_LIPOPROTEIN"/>
    <property type="match status" value="1"/>
</dbReference>
<dbReference type="SUPFAM" id="SSF51126">
    <property type="entry name" value="Pectin lyase-like"/>
    <property type="match status" value="1"/>
</dbReference>
<evidence type="ECO:0000313" key="6">
    <source>
        <dbReference type="EMBL" id="WKW13572.1"/>
    </source>
</evidence>
<feature type="transmembrane region" description="Helical" evidence="3">
    <location>
        <begin position="546"/>
        <end position="565"/>
    </location>
</feature>
<dbReference type="SUPFAM" id="SSF49503">
    <property type="entry name" value="Cupredoxins"/>
    <property type="match status" value="1"/>
</dbReference>
<dbReference type="Pfam" id="PF00127">
    <property type="entry name" value="Copper-bind"/>
    <property type="match status" value="1"/>
</dbReference>
<dbReference type="GO" id="GO:0009055">
    <property type="term" value="F:electron transfer activity"/>
    <property type="evidence" value="ECO:0007669"/>
    <property type="project" value="InterPro"/>
</dbReference>
<dbReference type="InterPro" id="IPR006626">
    <property type="entry name" value="PbH1"/>
</dbReference>
<keyword evidence="3" id="KW-0472">Membrane</keyword>
<dbReference type="InterPro" id="IPR039448">
    <property type="entry name" value="Beta_helix"/>
</dbReference>
<proteinExistence type="predicted"/>
<reference evidence="6" key="1">
    <citation type="submission" date="2023-07" db="EMBL/GenBank/DDBJ databases">
        <authorList>
            <person name="Haufschild T."/>
            <person name="Kallscheuer N."/>
            <person name="Hammer J."/>
            <person name="Kohn T."/>
            <person name="Kabuu M."/>
            <person name="Jogler M."/>
            <person name="Wohfarth N."/>
            <person name="Heuer A."/>
            <person name="Rohde M."/>
            <person name="van Teeseling M.C.F."/>
            <person name="Jogler C."/>
        </authorList>
    </citation>
    <scope>NUCLEOTIDE SEQUENCE</scope>
    <source>
        <strain evidence="6">Strain 138</strain>
        <strain evidence="7">Strain 318</strain>
    </source>
</reference>
<dbReference type="SMART" id="SM00710">
    <property type="entry name" value="PbH1"/>
    <property type="match status" value="5"/>
</dbReference>
<dbReference type="Pfam" id="PF13229">
    <property type="entry name" value="Beta_helix"/>
    <property type="match status" value="1"/>
</dbReference>
<dbReference type="InterPro" id="IPR000923">
    <property type="entry name" value="BlueCu_1"/>
</dbReference>